<feature type="region of interest" description="Disordered" evidence="1">
    <location>
        <begin position="1"/>
        <end position="36"/>
    </location>
</feature>
<comment type="caution">
    <text evidence="2">The sequence shown here is derived from an EMBL/GenBank/DDBJ whole genome shotgun (WGS) entry which is preliminary data.</text>
</comment>
<accession>A0A5A9PI64</accession>
<dbReference type="AlphaFoldDB" id="A0A5A9PI64"/>
<reference evidence="2 3" key="1">
    <citation type="journal article" date="2019" name="Mol. Ecol. Resour.">
        <title>Chromosome-level genome assembly of Triplophysa tibetana, a fish adapted to the harsh high-altitude environment of the Tibetan Plateau.</title>
        <authorList>
            <person name="Yang X."/>
            <person name="Liu H."/>
            <person name="Ma Z."/>
            <person name="Zou Y."/>
            <person name="Zou M."/>
            <person name="Mao Y."/>
            <person name="Li X."/>
            <person name="Wang H."/>
            <person name="Chen T."/>
            <person name="Wang W."/>
            <person name="Yang R."/>
        </authorList>
    </citation>
    <scope>NUCLEOTIDE SEQUENCE [LARGE SCALE GENOMIC DNA]</scope>
    <source>
        <strain evidence="2">TTIB1903HZAU</strain>
        <tissue evidence="2">Muscle</tissue>
    </source>
</reference>
<keyword evidence="3" id="KW-1185">Reference proteome</keyword>
<dbReference type="Proteomes" id="UP000324632">
    <property type="component" value="Chromosome 5"/>
</dbReference>
<evidence type="ECO:0000256" key="1">
    <source>
        <dbReference type="SAM" id="MobiDB-lite"/>
    </source>
</evidence>
<proteinExistence type="predicted"/>
<name>A0A5A9PI64_9TELE</name>
<gene>
    <name evidence="2" type="ORF">E1301_Tti002120</name>
</gene>
<organism evidence="2 3">
    <name type="scientific">Triplophysa tibetana</name>
    <dbReference type="NCBI Taxonomy" id="1572043"/>
    <lineage>
        <taxon>Eukaryota</taxon>
        <taxon>Metazoa</taxon>
        <taxon>Chordata</taxon>
        <taxon>Craniata</taxon>
        <taxon>Vertebrata</taxon>
        <taxon>Euteleostomi</taxon>
        <taxon>Actinopterygii</taxon>
        <taxon>Neopterygii</taxon>
        <taxon>Teleostei</taxon>
        <taxon>Ostariophysi</taxon>
        <taxon>Cypriniformes</taxon>
        <taxon>Nemacheilidae</taxon>
        <taxon>Triplophysa</taxon>
    </lineage>
</organism>
<sequence>MSHYGESAGKTLAGSSSPPDVTDWPGARNTGRQQAGLRVMSAGEDCHFISWSAAYLSISAEQREKVFSFTEGLRVKWGPRGKNRKGELTSAREERWREMLLHRLKWYQNATQKPAGSTAVLEPAATRLAQVTLANNCQR</sequence>
<evidence type="ECO:0000313" key="3">
    <source>
        <dbReference type="Proteomes" id="UP000324632"/>
    </source>
</evidence>
<evidence type="ECO:0000313" key="2">
    <source>
        <dbReference type="EMBL" id="KAA0720871.1"/>
    </source>
</evidence>
<protein>
    <submittedName>
        <fullName evidence="2">Uncharacterized protein</fullName>
    </submittedName>
</protein>
<dbReference type="EMBL" id="SOYY01000005">
    <property type="protein sequence ID" value="KAA0720871.1"/>
    <property type="molecule type" value="Genomic_DNA"/>
</dbReference>